<dbReference type="InterPro" id="IPR036388">
    <property type="entry name" value="WH-like_DNA-bd_sf"/>
</dbReference>
<dbReference type="SUPFAM" id="SSF46785">
    <property type="entry name" value="Winged helix' DNA-binding domain"/>
    <property type="match status" value="1"/>
</dbReference>
<evidence type="ECO:0000313" key="6">
    <source>
        <dbReference type="Proteomes" id="UP000284853"/>
    </source>
</evidence>
<proteinExistence type="predicted"/>
<evidence type="ECO:0000259" key="4">
    <source>
        <dbReference type="PROSITE" id="PS51118"/>
    </source>
</evidence>
<keyword evidence="1" id="KW-0805">Transcription regulation</keyword>
<reference evidence="5 6" key="1">
    <citation type="submission" date="2017-08" db="EMBL/GenBank/DDBJ databases">
        <title>Comparative genomics of bacteria isolated from necrotic lesions of AOD affected trees.</title>
        <authorList>
            <person name="Doonan J."/>
            <person name="Denman S."/>
            <person name="Mcdonald J.E."/>
        </authorList>
    </citation>
    <scope>NUCLEOTIDE SEQUENCE [LARGE SCALE GENOMIC DNA]</scope>
    <source>
        <strain evidence="5 6">CIP 105588</strain>
    </source>
</reference>
<keyword evidence="2" id="KW-0238">DNA-binding</keyword>
<protein>
    <submittedName>
        <fullName evidence="5">Transcriptional regulator</fullName>
    </submittedName>
</protein>
<dbReference type="RefSeq" id="WP_120163284.1">
    <property type="nucleotide sequence ID" value="NZ_NSDJ01000002.1"/>
</dbReference>
<comment type="caution">
    <text evidence="5">The sequence shown here is derived from an EMBL/GenBank/DDBJ whole genome shotgun (WGS) entry which is preliminary data.</text>
</comment>
<sequence length="134" mass="15748">MKKPIQDKKIDYSISNDANSPQKFLFERLANKWYLMIICDVEFESGRFNQILKRNGEISQKMLSQTLKNLEEDGMVSRKVNGQKMPVEVVYSITDFGAELIKVIRPLIGWSNENFSRVTQCRKEYRKKYSIENT</sequence>
<keyword evidence="6" id="KW-1185">Reference proteome</keyword>
<name>A0ABX9PT16_9GAMM</name>
<dbReference type="PANTHER" id="PTHR33204">
    <property type="entry name" value="TRANSCRIPTIONAL REGULATOR, MARR FAMILY"/>
    <property type="match status" value="1"/>
</dbReference>
<dbReference type="EMBL" id="NSDJ01000002">
    <property type="protein sequence ID" value="RKF66560.1"/>
    <property type="molecule type" value="Genomic_DNA"/>
</dbReference>
<evidence type="ECO:0000313" key="5">
    <source>
        <dbReference type="EMBL" id="RKF66560.1"/>
    </source>
</evidence>
<gene>
    <name evidence="5" type="ORF">CKQ54_24575</name>
</gene>
<dbReference type="GeneID" id="302711979"/>
<accession>A0ABX9PT16</accession>
<keyword evidence="3" id="KW-0804">Transcription</keyword>
<feature type="domain" description="HTH hxlR-type" evidence="4">
    <location>
        <begin position="20"/>
        <end position="119"/>
    </location>
</feature>
<dbReference type="InterPro" id="IPR036390">
    <property type="entry name" value="WH_DNA-bd_sf"/>
</dbReference>
<evidence type="ECO:0000256" key="2">
    <source>
        <dbReference type="ARBA" id="ARBA00023125"/>
    </source>
</evidence>
<dbReference type="PROSITE" id="PS51118">
    <property type="entry name" value="HTH_HXLR"/>
    <property type="match status" value="1"/>
</dbReference>
<dbReference type="Proteomes" id="UP000284853">
    <property type="component" value="Unassembled WGS sequence"/>
</dbReference>
<dbReference type="Pfam" id="PF01638">
    <property type="entry name" value="HxlR"/>
    <property type="match status" value="1"/>
</dbReference>
<evidence type="ECO:0000256" key="3">
    <source>
        <dbReference type="ARBA" id="ARBA00023163"/>
    </source>
</evidence>
<dbReference type="InterPro" id="IPR002577">
    <property type="entry name" value="HTH_HxlR"/>
</dbReference>
<dbReference type="PANTHER" id="PTHR33204:SF18">
    <property type="entry name" value="TRANSCRIPTIONAL REGULATORY PROTEIN"/>
    <property type="match status" value="1"/>
</dbReference>
<evidence type="ECO:0000256" key="1">
    <source>
        <dbReference type="ARBA" id="ARBA00023015"/>
    </source>
</evidence>
<organism evidence="5 6">
    <name type="scientific">Rahnella variigena</name>
    <dbReference type="NCBI Taxonomy" id="574964"/>
    <lineage>
        <taxon>Bacteria</taxon>
        <taxon>Pseudomonadati</taxon>
        <taxon>Pseudomonadota</taxon>
        <taxon>Gammaproteobacteria</taxon>
        <taxon>Enterobacterales</taxon>
        <taxon>Yersiniaceae</taxon>
        <taxon>Rahnella</taxon>
    </lineage>
</organism>
<dbReference type="Gene3D" id="1.10.10.10">
    <property type="entry name" value="Winged helix-like DNA-binding domain superfamily/Winged helix DNA-binding domain"/>
    <property type="match status" value="1"/>
</dbReference>